<organism evidence="18 19">
    <name type="scientific">Adhaeribacter swui</name>
    <dbReference type="NCBI Taxonomy" id="2086471"/>
    <lineage>
        <taxon>Bacteria</taxon>
        <taxon>Pseudomonadati</taxon>
        <taxon>Bacteroidota</taxon>
        <taxon>Cytophagia</taxon>
        <taxon>Cytophagales</taxon>
        <taxon>Hymenobacteraceae</taxon>
        <taxon>Adhaeribacter</taxon>
    </lineage>
</organism>
<evidence type="ECO:0000256" key="2">
    <source>
        <dbReference type="ARBA" id="ARBA00011245"/>
    </source>
</evidence>
<evidence type="ECO:0000256" key="14">
    <source>
        <dbReference type="ARBA" id="ARBA00049091"/>
    </source>
</evidence>
<evidence type="ECO:0000256" key="4">
    <source>
        <dbReference type="ARBA" id="ARBA00022559"/>
    </source>
</evidence>
<dbReference type="GO" id="GO:0045454">
    <property type="term" value="P:cell redox homeostasis"/>
    <property type="evidence" value="ECO:0007669"/>
    <property type="project" value="TreeGrafter"/>
</dbReference>
<evidence type="ECO:0000256" key="11">
    <source>
        <dbReference type="ARBA" id="ARBA00032824"/>
    </source>
</evidence>
<evidence type="ECO:0000256" key="10">
    <source>
        <dbReference type="ARBA" id="ARBA00023284"/>
    </source>
</evidence>
<dbReference type="RefSeq" id="WP_185271848.1">
    <property type="nucleotide sequence ID" value="NZ_CP055156.1"/>
</dbReference>
<comment type="catalytic activity">
    <reaction evidence="14">
        <text>a hydroperoxide + [thioredoxin]-dithiol = an alcohol + [thioredoxin]-disulfide + H2O</text>
        <dbReference type="Rhea" id="RHEA:62620"/>
        <dbReference type="Rhea" id="RHEA-COMP:10698"/>
        <dbReference type="Rhea" id="RHEA-COMP:10700"/>
        <dbReference type="ChEBI" id="CHEBI:15377"/>
        <dbReference type="ChEBI" id="CHEBI:29950"/>
        <dbReference type="ChEBI" id="CHEBI:30879"/>
        <dbReference type="ChEBI" id="CHEBI:35924"/>
        <dbReference type="ChEBI" id="CHEBI:50058"/>
        <dbReference type="EC" id="1.11.1.24"/>
    </reaction>
</comment>
<comment type="subcellular location">
    <subcellularLocation>
        <location evidence="15">Thylakoid</location>
    </subcellularLocation>
</comment>
<feature type="active site" description="Cysteine sulfenic acid (-SOH) intermediate; for peroxidase activity" evidence="16">
    <location>
        <position position="45"/>
    </location>
</feature>
<dbReference type="PANTHER" id="PTHR42801">
    <property type="entry name" value="THIOREDOXIN-DEPENDENT PEROXIDE REDUCTASE"/>
    <property type="match status" value="1"/>
</dbReference>
<dbReference type="GO" id="GO:0009579">
    <property type="term" value="C:thylakoid"/>
    <property type="evidence" value="ECO:0007669"/>
    <property type="project" value="UniProtKB-SubCell"/>
</dbReference>
<dbReference type="Pfam" id="PF00578">
    <property type="entry name" value="AhpC-TSA"/>
    <property type="match status" value="1"/>
</dbReference>
<dbReference type="CDD" id="cd03017">
    <property type="entry name" value="PRX_BCP"/>
    <property type="match status" value="1"/>
</dbReference>
<protein>
    <recommendedName>
        <fullName evidence="3">thioredoxin-dependent peroxiredoxin</fullName>
        <ecNumber evidence="3">1.11.1.24</ecNumber>
    </recommendedName>
    <alternativeName>
        <fullName evidence="11">Thioredoxin peroxidase</fullName>
    </alternativeName>
    <alternativeName>
        <fullName evidence="13">Thioredoxin-dependent peroxiredoxin Bcp</fullName>
    </alternativeName>
</protein>
<dbReference type="Gene3D" id="3.40.30.10">
    <property type="entry name" value="Glutaredoxin"/>
    <property type="match status" value="1"/>
</dbReference>
<dbReference type="AlphaFoldDB" id="A0A7G7GDX3"/>
<dbReference type="PIRSF" id="PIRSF000239">
    <property type="entry name" value="AHPC"/>
    <property type="match status" value="1"/>
</dbReference>
<keyword evidence="8" id="KW-0793">Thylakoid</keyword>
<sequence length="153" mass="17247">MLKPGTPAPDFALQNAQNQTFRLSDLRDKKSIVLYFYPKDDTRGCTAEACSFRDQYEVFQEQGAEVVGVSSDGTDSHQSFATKYQLPFVLLSDPQGQVRKLYDVPKTLGLIPGRATYVIDKKGMVRYAFNSQLKPLEHVQNAIKILQELAQQQ</sequence>
<dbReference type="EMBL" id="CP055156">
    <property type="protein sequence ID" value="QNF35357.1"/>
    <property type="molecule type" value="Genomic_DNA"/>
</dbReference>
<comment type="function">
    <text evidence="1">Thiol-specific peroxidase that catalyzes the reduction of hydrogen peroxide and organic hydroperoxides to water and alcohols, respectively. Plays a role in cell protection against oxidative stress by detoxifying peroxides and as sensor of hydrogen peroxide-mediated signaling events.</text>
</comment>
<evidence type="ECO:0000256" key="8">
    <source>
        <dbReference type="ARBA" id="ARBA00023078"/>
    </source>
</evidence>
<evidence type="ECO:0000256" key="5">
    <source>
        <dbReference type="ARBA" id="ARBA00022862"/>
    </source>
</evidence>
<dbReference type="Proteomes" id="UP000515237">
    <property type="component" value="Chromosome"/>
</dbReference>
<evidence type="ECO:0000256" key="12">
    <source>
        <dbReference type="ARBA" id="ARBA00038489"/>
    </source>
</evidence>
<name>A0A7G7GDX3_9BACT</name>
<evidence type="ECO:0000256" key="9">
    <source>
        <dbReference type="ARBA" id="ARBA00023157"/>
    </source>
</evidence>
<dbReference type="KEGG" id="aswu:HUW51_22535"/>
<dbReference type="InterPro" id="IPR024706">
    <property type="entry name" value="Peroxiredoxin_AhpC-typ"/>
</dbReference>
<keyword evidence="5" id="KW-0049">Antioxidant</keyword>
<evidence type="ECO:0000313" key="19">
    <source>
        <dbReference type="Proteomes" id="UP000515237"/>
    </source>
</evidence>
<reference evidence="18 19" key="1">
    <citation type="journal article" date="2018" name="Int. J. Syst. Evol. Microbiol.">
        <title>Adhaeribacter swui sp. nov., isolated from wet mud.</title>
        <authorList>
            <person name="Kim D.U."/>
            <person name="Kim K.W."/>
            <person name="Kang M.S."/>
            <person name="Kim J.Y."/>
            <person name="Jang J.H."/>
            <person name="Kim M.K."/>
        </authorList>
    </citation>
    <scope>NUCLEOTIDE SEQUENCE [LARGE SCALE GENOMIC DNA]</scope>
    <source>
        <strain evidence="18 19">KCTC 52873</strain>
    </source>
</reference>
<keyword evidence="10" id="KW-0676">Redox-active center</keyword>
<dbReference type="FunFam" id="3.40.30.10:FF:000122">
    <property type="entry name" value="Peroxiredoxin Q chloroplastic"/>
    <property type="match status" value="1"/>
</dbReference>
<evidence type="ECO:0000256" key="16">
    <source>
        <dbReference type="PIRSR" id="PIRSR000239-1"/>
    </source>
</evidence>
<dbReference type="GO" id="GO:0005737">
    <property type="term" value="C:cytoplasm"/>
    <property type="evidence" value="ECO:0007669"/>
    <property type="project" value="TreeGrafter"/>
</dbReference>
<dbReference type="SUPFAM" id="SSF52833">
    <property type="entry name" value="Thioredoxin-like"/>
    <property type="match status" value="1"/>
</dbReference>
<dbReference type="EC" id="1.11.1.24" evidence="3"/>
<accession>A0A7G7GDX3</accession>
<keyword evidence="9" id="KW-1015">Disulfide bond</keyword>
<dbReference type="PROSITE" id="PS51352">
    <property type="entry name" value="THIOREDOXIN_2"/>
    <property type="match status" value="1"/>
</dbReference>
<evidence type="ECO:0000256" key="13">
    <source>
        <dbReference type="ARBA" id="ARBA00042639"/>
    </source>
</evidence>
<feature type="domain" description="Thioredoxin" evidence="17">
    <location>
        <begin position="2"/>
        <end position="148"/>
    </location>
</feature>
<evidence type="ECO:0000256" key="1">
    <source>
        <dbReference type="ARBA" id="ARBA00003330"/>
    </source>
</evidence>
<evidence type="ECO:0000256" key="7">
    <source>
        <dbReference type="ARBA" id="ARBA00023002"/>
    </source>
</evidence>
<dbReference type="GO" id="GO:0034599">
    <property type="term" value="P:cellular response to oxidative stress"/>
    <property type="evidence" value="ECO:0007669"/>
    <property type="project" value="TreeGrafter"/>
</dbReference>
<proteinExistence type="inferred from homology"/>
<keyword evidence="4" id="KW-0575">Peroxidase</keyword>
<keyword evidence="6" id="KW-0809">Transit peptide</keyword>
<dbReference type="InterPro" id="IPR000866">
    <property type="entry name" value="AhpC/TSA"/>
</dbReference>
<dbReference type="InterPro" id="IPR013766">
    <property type="entry name" value="Thioredoxin_domain"/>
</dbReference>
<dbReference type="InterPro" id="IPR036249">
    <property type="entry name" value="Thioredoxin-like_sf"/>
</dbReference>
<evidence type="ECO:0000259" key="17">
    <source>
        <dbReference type="PROSITE" id="PS51352"/>
    </source>
</evidence>
<dbReference type="PANTHER" id="PTHR42801:SF4">
    <property type="entry name" value="AHPC_TSA FAMILY PROTEIN"/>
    <property type="match status" value="1"/>
</dbReference>
<comment type="similarity">
    <text evidence="12">Belongs to the peroxiredoxin family. BCP/PrxQ subfamily.</text>
</comment>
<dbReference type="GO" id="GO:0008379">
    <property type="term" value="F:thioredoxin peroxidase activity"/>
    <property type="evidence" value="ECO:0007669"/>
    <property type="project" value="TreeGrafter"/>
</dbReference>
<keyword evidence="7" id="KW-0560">Oxidoreductase</keyword>
<evidence type="ECO:0000256" key="15">
    <source>
        <dbReference type="ARBA" id="ARBA00060385"/>
    </source>
</evidence>
<comment type="subunit">
    <text evidence="2">Monomer.</text>
</comment>
<gene>
    <name evidence="18" type="ORF">HUW51_22535</name>
</gene>
<evidence type="ECO:0000313" key="18">
    <source>
        <dbReference type="EMBL" id="QNF35357.1"/>
    </source>
</evidence>
<keyword evidence="19" id="KW-1185">Reference proteome</keyword>
<evidence type="ECO:0000256" key="6">
    <source>
        <dbReference type="ARBA" id="ARBA00022946"/>
    </source>
</evidence>
<evidence type="ECO:0000256" key="3">
    <source>
        <dbReference type="ARBA" id="ARBA00013017"/>
    </source>
</evidence>
<dbReference type="InterPro" id="IPR050924">
    <property type="entry name" value="Peroxiredoxin_BCP/PrxQ"/>
</dbReference>